<dbReference type="AlphaFoldDB" id="A0A2A3VBT4"/>
<evidence type="ECO:0000313" key="2">
    <source>
        <dbReference type="Proteomes" id="UP000236551"/>
    </source>
</evidence>
<sequence>MKLAPNVKLLPKDKHTEAVIFAGDNAHSFAEHYMIAQAKKAGDPIPPVYLGRYQLSELDNLQIVDEGRYRAKVIRAGNLDDMQMLTIATKLAIAGVQEARLLSENFELLEDWSEQLPRLKETWERGESLVMNGGKRKITLPISWGSEGFDAQQSYVIKGLIPAESLCSTYGASGSYKSFLAISWSCHVATGMAWGGRRVSKGAVIYIAGEGSMGVKRRVKAWEITYGKEVTDLCIVNAPVFPASPDYVEQVIRTAGLVKSRTGENVRLIVIDTLARCFGGNDENDSRDMGAFIQGCDAIKQATGATVLVVHHSGKDETKGARGSSAFRAALDAEYRIGRENSDVTALVAACTKMKDAEEPKESAYDLKSVEVFTDTDGEEIVSMVVIDVPRAPAELERIEEAGNKTENHAALWQCIRTRTAHKEPCTIALLRDDMKKLGYEMKHFRRWLYKLEKDGVITIDGNDVHPL</sequence>
<dbReference type="InterPro" id="IPR027417">
    <property type="entry name" value="P-loop_NTPase"/>
</dbReference>
<dbReference type="RefSeq" id="WP_063079361.1">
    <property type="nucleotide sequence ID" value="NZ_JAQMVD010000001.1"/>
</dbReference>
<reference evidence="1 2" key="1">
    <citation type="submission" date="2017-11" db="EMBL/GenBank/DDBJ databases">
        <title>Escherichia coli CV839-15 Genome sequencing and assembly.</title>
        <authorList>
            <person name="Li Z."/>
            <person name="Song N."/>
            <person name="Li W."/>
            <person name="Philip H.R."/>
            <person name="Bu Z."/>
            <person name="Siguo L."/>
        </authorList>
    </citation>
    <scope>NUCLEOTIDE SEQUENCE [LARGE SCALE GENOMIC DNA]</scope>
    <source>
        <strain evidence="1 2">CV839-15</strain>
    </source>
</reference>
<protein>
    <submittedName>
        <fullName evidence="1">DNA primase</fullName>
    </submittedName>
</protein>
<dbReference type="InterPro" id="IPR038724">
    <property type="entry name" value="RepA"/>
</dbReference>
<name>A0A2A3VBT4_ECOLX</name>
<dbReference type="CDD" id="cd01125">
    <property type="entry name" value="RepA_RSF1010_like"/>
    <property type="match status" value="1"/>
</dbReference>
<evidence type="ECO:0000313" key="1">
    <source>
        <dbReference type="EMBL" id="ATZ34274.1"/>
    </source>
</evidence>
<dbReference type="EMBL" id="CP024978">
    <property type="protein sequence ID" value="ATZ34274.1"/>
    <property type="molecule type" value="Genomic_DNA"/>
</dbReference>
<dbReference type="Proteomes" id="UP000236551">
    <property type="component" value="Chromosome"/>
</dbReference>
<gene>
    <name evidence="1" type="ORF">CV83915_03997</name>
</gene>
<dbReference type="Gene3D" id="3.40.50.300">
    <property type="entry name" value="P-loop containing nucleotide triphosphate hydrolases"/>
    <property type="match status" value="1"/>
</dbReference>
<accession>A0A2A3VBT4</accession>
<dbReference type="SUPFAM" id="SSF52540">
    <property type="entry name" value="P-loop containing nucleoside triphosphate hydrolases"/>
    <property type="match status" value="1"/>
</dbReference>
<proteinExistence type="predicted"/>
<dbReference type="Pfam" id="PF13481">
    <property type="entry name" value="AAA_25"/>
    <property type="match status" value="1"/>
</dbReference>
<organism evidence="1 2">
    <name type="scientific">Escherichia coli</name>
    <dbReference type="NCBI Taxonomy" id="562"/>
    <lineage>
        <taxon>Bacteria</taxon>
        <taxon>Pseudomonadati</taxon>
        <taxon>Pseudomonadota</taxon>
        <taxon>Gammaproteobacteria</taxon>
        <taxon>Enterobacterales</taxon>
        <taxon>Enterobacteriaceae</taxon>
        <taxon>Escherichia</taxon>
    </lineage>
</organism>